<dbReference type="InterPro" id="IPR050790">
    <property type="entry name" value="ExbB/TolQ_transport"/>
</dbReference>
<evidence type="ECO:0000313" key="9">
    <source>
        <dbReference type="EMBL" id="RMS87423.1"/>
    </source>
</evidence>
<proteinExistence type="inferred from homology"/>
<feature type="domain" description="MotA/TolQ/ExbB proton channel" evidence="8">
    <location>
        <begin position="94"/>
        <end position="197"/>
    </location>
</feature>
<keyword evidence="4 7" id="KW-1133">Transmembrane helix</keyword>
<evidence type="ECO:0000256" key="1">
    <source>
        <dbReference type="ARBA" id="ARBA00004651"/>
    </source>
</evidence>
<evidence type="ECO:0000259" key="8">
    <source>
        <dbReference type="Pfam" id="PF01618"/>
    </source>
</evidence>
<keyword evidence="6" id="KW-0653">Protein transport</keyword>
<organism evidence="9 10">
    <name type="scientific">Pseudomonas savastanoi</name>
    <name type="common">Pseudomonas syringae pv. savastanoi</name>
    <dbReference type="NCBI Taxonomy" id="29438"/>
    <lineage>
        <taxon>Bacteria</taxon>
        <taxon>Pseudomonadati</taxon>
        <taxon>Pseudomonadota</taxon>
        <taxon>Gammaproteobacteria</taxon>
        <taxon>Pseudomonadales</taxon>
        <taxon>Pseudomonadaceae</taxon>
        <taxon>Pseudomonas</taxon>
    </lineage>
</organism>
<sequence length="233" mass="24938">MNNAYATLIAQVSLGILLFFSIVTWALLLLKGLNQWQQSRKSREYINAFKKAESLEAALGVAQNGSAAARLGATGAQVLTTRQGITELGYPWNRQDLLERNLHQLIVDERRAMESGLGWLASIGSTAPFIGLFGTVFGIIHALSAISTAKSASIAVVAGPIGEALIATGVGIAVAVPAVLAYNFFMRRVKLLVADLDKFAVEFLNLSQVHAFQVQRPTAGPRSKENSVLSGVM</sequence>
<comment type="similarity">
    <text evidence="6">Belongs to the exbB/tolQ family.</text>
</comment>
<dbReference type="RefSeq" id="WP_122269011.1">
    <property type="nucleotide sequence ID" value="NZ_RBSW01000003.1"/>
</dbReference>
<feature type="transmembrane region" description="Helical" evidence="7">
    <location>
        <begin position="6"/>
        <end position="30"/>
    </location>
</feature>
<comment type="caution">
    <text evidence="9">The sequence shown here is derived from an EMBL/GenBank/DDBJ whole genome shotgun (WGS) entry which is preliminary data.</text>
</comment>
<dbReference type="Pfam" id="PF01618">
    <property type="entry name" value="MotA_ExbB"/>
    <property type="match status" value="1"/>
</dbReference>
<accession>A0A3M5GMU6</accession>
<dbReference type="InterPro" id="IPR002898">
    <property type="entry name" value="MotA_ExbB_proton_chnl"/>
</dbReference>
<reference evidence="9 10" key="1">
    <citation type="submission" date="2018-08" db="EMBL/GenBank/DDBJ databases">
        <title>Recombination of ecologically and evolutionarily significant loci maintains genetic cohesion in the Pseudomonas syringae species complex.</title>
        <authorList>
            <person name="Dillon M."/>
            <person name="Thakur S."/>
            <person name="Almeida R.N.D."/>
            <person name="Weir B.S."/>
            <person name="Guttman D.S."/>
        </authorList>
    </citation>
    <scope>NUCLEOTIDE SEQUENCE [LARGE SCALE GENOMIC DNA]</scope>
    <source>
        <strain evidence="9 10">ICMP 9421</strain>
    </source>
</reference>
<evidence type="ECO:0000313" key="10">
    <source>
        <dbReference type="Proteomes" id="UP000270499"/>
    </source>
</evidence>
<keyword evidence="2" id="KW-1003">Cell membrane</keyword>
<evidence type="ECO:0000256" key="3">
    <source>
        <dbReference type="ARBA" id="ARBA00022692"/>
    </source>
</evidence>
<evidence type="ECO:0000256" key="7">
    <source>
        <dbReference type="SAM" id="Phobius"/>
    </source>
</evidence>
<evidence type="ECO:0000256" key="5">
    <source>
        <dbReference type="ARBA" id="ARBA00023136"/>
    </source>
</evidence>
<dbReference type="PANTHER" id="PTHR30625">
    <property type="entry name" value="PROTEIN TOLQ"/>
    <property type="match status" value="1"/>
</dbReference>
<evidence type="ECO:0000256" key="6">
    <source>
        <dbReference type="RuleBase" id="RU004057"/>
    </source>
</evidence>
<protein>
    <submittedName>
        <fullName evidence="9">TonB system transport protein ExbB</fullName>
    </submittedName>
</protein>
<dbReference type="AlphaFoldDB" id="A0A3M5GMU6"/>
<gene>
    <name evidence="9" type="ORF">ALP59_01658</name>
</gene>
<comment type="subcellular location">
    <subcellularLocation>
        <location evidence="1">Cell membrane</location>
        <topology evidence="1">Multi-pass membrane protein</topology>
    </subcellularLocation>
    <subcellularLocation>
        <location evidence="6">Membrane</location>
        <topology evidence="6">Multi-pass membrane protein</topology>
    </subcellularLocation>
</comment>
<evidence type="ECO:0000256" key="2">
    <source>
        <dbReference type="ARBA" id="ARBA00022475"/>
    </source>
</evidence>
<keyword evidence="5 7" id="KW-0472">Membrane</keyword>
<keyword evidence="3 7" id="KW-0812">Transmembrane</keyword>
<feature type="transmembrane region" description="Helical" evidence="7">
    <location>
        <begin position="164"/>
        <end position="185"/>
    </location>
</feature>
<dbReference type="PANTHER" id="PTHR30625:SF3">
    <property type="entry name" value="TOL-PAL SYSTEM PROTEIN TOLQ"/>
    <property type="match status" value="1"/>
</dbReference>
<dbReference type="EMBL" id="RBSW01000003">
    <property type="protein sequence ID" value="RMS87423.1"/>
    <property type="molecule type" value="Genomic_DNA"/>
</dbReference>
<dbReference type="Proteomes" id="UP000270499">
    <property type="component" value="Unassembled WGS sequence"/>
</dbReference>
<evidence type="ECO:0000256" key="4">
    <source>
        <dbReference type="ARBA" id="ARBA00022989"/>
    </source>
</evidence>
<name>A0A3M5GMU6_PSESS</name>
<keyword evidence="6" id="KW-0813">Transport</keyword>
<dbReference type="GO" id="GO:0017038">
    <property type="term" value="P:protein import"/>
    <property type="evidence" value="ECO:0007669"/>
    <property type="project" value="TreeGrafter"/>
</dbReference>
<feature type="transmembrane region" description="Helical" evidence="7">
    <location>
        <begin position="119"/>
        <end position="144"/>
    </location>
</feature>
<dbReference type="GO" id="GO:0005886">
    <property type="term" value="C:plasma membrane"/>
    <property type="evidence" value="ECO:0007669"/>
    <property type="project" value="UniProtKB-SubCell"/>
</dbReference>